<protein>
    <submittedName>
        <fullName evidence="2">Uncharacterized protein</fullName>
    </submittedName>
</protein>
<keyword evidence="1" id="KW-0472">Membrane</keyword>
<dbReference type="HOGENOM" id="CLU_020820_0_0_1"/>
<name>A0A0D2CZH1_9EURO</name>
<feature type="transmembrane region" description="Helical" evidence="1">
    <location>
        <begin position="184"/>
        <end position="207"/>
    </location>
</feature>
<evidence type="ECO:0000313" key="3">
    <source>
        <dbReference type="Proteomes" id="UP000054266"/>
    </source>
</evidence>
<sequence>MEKSTLPSIAEAPQQPLAFSNALPLQFVGRPQFDPPRIRQPWRHSVSREGLASTSPTIREFKPNRQRQRLFAVGIWQWFITTILCGLLAACLGAFGELISMKVTQVKAFNALIVLLSLLLGNNLTSSLREYALMLRWRILASKYRPLHEFDLLMRCESLRKVMRFFWVTRTPGAPWFWLNSSQWLCVLWLGVNILLQVLVALLGLTYNLNTSPVPQRKFGMVSIANLTVIRDVWGVENPTFDAQLGSANFFGIQGQDYLFVDTKPPGQGHIPSYGTPGTPMIYSNDNWTTMTYIFQDQNVRHPDLTLISHRNITVAATCRKLEVLDGGDGTNTVVTYAGDDGVPATLDVVWVGPGAMTYIGVLNSTCGPRCTELMALQSANGGTVPEAAFFKCNNTISTISAIDEYLYDDQTPEAFEMPDLQAKIIAGAIGWSGFNHTLGDMYQYVRYNTETWWSPDDPADIGMVARRVMEFSIEAVAAIDYNGPRHNVTGWYPVTAQIVSVQWRWSATILCLIPIFQLSALICVIARANSAIIRDDSSLSTARLLRPIVEKLGDRGCLLTGEEIAEELAEMKVKYGWREPHRDFMFRNEIEADTIRHVDILEEKEGLGDQDAMPPGRYDGLGPGHTHPTRLEDCRCRALRNHGKRRSMSL</sequence>
<dbReference type="Proteomes" id="UP000054266">
    <property type="component" value="Unassembled WGS sequence"/>
</dbReference>
<dbReference type="EMBL" id="KN846957">
    <property type="protein sequence ID" value="KIW70616.1"/>
    <property type="molecule type" value="Genomic_DNA"/>
</dbReference>
<gene>
    <name evidence="2" type="ORF">PV04_02870</name>
</gene>
<dbReference type="AlphaFoldDB" id="A0A0D2CZH1"/>
<evidence type="ECO:0000256" key="1">
    <source>
        <dbReference type="SAM" id="Phobius"/>
    </source>
</evidence>
<reference evidence="2 3" key="1">
    <citation type="submission" date="2015-01" db="EMBL/GenBank/DDBJ databases">
        <title>The Genome Sequence of Capronia semiimmersa CBS27337.</title>
        <authorList>
            <consortium name="The Broad Institute Genomics Platform"/>
            <person name="Cuomo C."/>
            <person name="de Hoog S."/>
            <person name="Gorbushina A."/>
            <person name="Stielow B."/>
            <person name="Teixiera M."/>
            <person name="Abouelleil A."/>
            <person name="Chapman S.B."/>
            <person name="Priest M."/>
            <person name="Young S.K."/>
            <person name="Wortman J."/>
            <person name="Nusbaum C."/>
            <person name="Birren B."/>
        </authorList>
    </citation>
    <scope>NUCLEOTIDE SEQUENCE [LARGE SCALE GENOMIC DNA]</scope>
    <source>
        <strain evidence="2 3">CBS 27337</strain>
    </source>
</reference>
<organism evidence="2 3">
    <name type="scientific">Phialophora macrospora</name>
    <dbReference type="NCBI Taxonomy" id="1851006"/>
    <lineage>
        <taxon>Eukaryota</taxon>
        <taxon>Fungi</taxon>
        <taxon>Dikarya</taxon>
        <taxon>Ascomycota</taxon>
        <taxon>Pezizomycotina</taxon>
        <taxon>Eurotiomycetes</taxon>
        <taxon>Chaetothyriomycetidae</taxon>
        <taxon>Chaetothyriales</taxon>
        <taxon>Herpotrichiellaceae</taxon>
        <taxon>Phialophora</taxon>
    </lineage>
</organism>
<keyword evidence="1" id="KW-1133">Transmembrane helix</keyword>
<keyword evidence="1" id="KW-0812">Transmembrane</keyword>
<evidence type="ECO:0000313" key="2">
    <source>
        <dbReference type="EMBL" id="KIW70616.1"/>
    </source>
</evidence>
<feature type="transmembrane region" description="Helical" evidence="1">
    <location>
        <begin position="70"/>
        <end position="96"/>
    </location>
</feature>
<proteinExistence type="predicted"/>
<feature type="transmembrane region" description="Helical" evidence="1">
    <location>
        <begin position="108"/>
        <end position="128"/>
    </location>
</feature>
<accession>A0A0D2CZH1</accession>
<keyword evidence="3" id="KW-1185">Reference proteome</keyword>